<organism evidence="2 3">
    <name type="scientific">Crucibulum laeve</name>
    <dbReference type="NCBI Taxonomy" id="68775"/>
    <lineage>
        <taxon>Eukaryota</taxon>
        <taxon>Fungi</taxon>
        <taxon>Dikarya</taxon>
        <taxon>Basidiomycota</taxon>
        <taxon>Agaricomycotina</taxon>
        <taxon>Agaricomycetes</taxon>
        <taxon>Agaricomycetidae</taxon>
        <taxon>Agaricales</taxon>
        <taxon>Agaricineae</taxon>
        <taxon>Nidulariaceae</taxon>
        <taxon>Crucibulum</taxon>
    </lineage>
</organism>
<dbReference type="InterPro" id="IPR036457">
    <property type="entry name" value="PPM-type-like_dom_sf"/>
</dbReference>
<feature type="domain" description="PPM-type phosphatase" evidence="1">
    <location>
        <begin position="71"/>
        <end position="424"/>
    </location>
</feature>
<dbReference type="Pfam" id="PF00481">
    <property type="entry name" value="PP2C"/>
    <property type="match status" value="1"/>
</dbReference>
<name>A0A5C3MT97_9AGAR</name>
<dbReference type="PANTHER" id="PTHR13832:SF792">
    <property type="entry name" value="GM14286P"/>
    <property type="match status" value="1"/>
</dbReference>
<dbReference type="InterPro" id="IPR001932">
    <property type="entry name" value="PPM-type_phosphatase-like_dom"/>
</dbReference>
<dbReference type="Gene3D" id="3.60.40.10">
    <property type="entry name" value="PPM-type phosphatase domain"/>
    <property type="match status" value="1"/>
</dbReference>
<dbReference type="STRING" id="68775.A0A5C3MT97"/>
<evidence type="ECO:0000313" key="2">
    <source>
        <dbReference type="EMBL" id="TFK44601.1"/>
    </source>
</evidence>
<gene>
    <name evidence="2" type="ORF">BDQ12DRAFT_673261</name>
</gene>
<dbReference type="Proteomes" id="UP000308652">
    <property type="component" value="Unassembled WGS sequence"/>
</dbReference>
<reference evidence="2 3" key="1">
    <citation type="journal article" date="2019" name="Nat. Ecol. Evol.">
        <title>Megaphylogeny resolves global patterns of mushroom evolution.</title>
        <authorList>
            <person name="Varga T."/>
            <person name="Krizsan K."/>
            <person name="Foldi C."/>
            <person name="Dima B."/>
            <person name="Sanchez-Garcia M."/>
            <person name="Sanchez-Ramirez S."/>
            <person name="Szollosi G.J."/>
            <person name="Szarkandi J.G."/>
            <person name="Papp V."/>
            <person name="Albert L."/>
            <person name="Andreopoulos W."/>
            <person name="Angelini C."/>
            <person name="Antonin V."/>
            <person name="Barry K.W."/>
            <person name="Bougher N.L."/>
            <person name="Buchanan P."/>
            <person name="Buyck B."/>
            <person name="Bense V."/>
            <person name="Catcheside P."/>
            <person name="Chovatia M."/>
            <person name="Cooper J."/>
            <person name="Damon W."/>
            <person name="Desjardin D."/>
            <person name="Finy P."/>
            <person name="Geml J."/>
            <person name="Haridas S."/>
            <person name="Hughes K."/>
            <person name="Justo A."/>
            <person name="Karasinski D."/>
            <person name="Kautmanova I."/>
            <person name="Kiss B."/>
            <person name="Kocsube S."/>
            <person name="Kotiranta H."/>
            <person name="LaButti K.M."/>
            <person name="Lechner B.E."/>
            <person name="Liimatainen K."/>
            <person name="Lipzen A."/>
            <person name="Lukacs Z."/>
            <person name="Mihaltcheva S."/>
            <person name="Morgado L.N."/>
            <person name="Niskanen T."/>
            <person name="Noordeloos M.E."/>
            <person name="Ohm R.A."/>
            <person name="Ortiz-Santana B."/>
            <person name="Ovrebo C."/>
            <person name="Racz N."/>
            <person name="Riley R."/>
            <person name="Savchenko A."/>
            <person name="Shiryaev A."/>
            <person name="Soop K."/>
            <person name="Spirin V."/>
            <person name="Szebenyi C."/>
            <person name="Tomsovsky M."/>
            <person name="Tulloss R.E."/>
            <person name="Uehling J."/>
            <person name="Grigoriev I.V."/>
            <person name="Vagvolgyi C."/>
            <person name="Papp T."/>
            <person name="Martin F.M."/>
            <person name="Miettinen O."/>
            <person name="Hibbett D.S."/>
            <person name="Nagy L.G."/>
        </authorList>
    </citation>
    <scope>NUCLEOTIDE SEQUENCE [LARGE SCALE GENOMIC DNA]</scope>
    <source>
        <strain evidence="2 3">CBS 166.37</strain>
    </source>
</reference>
<sequence>MTIFLPEGSPLENLQALAEVSGFGITDMGDAGEGPWTYRILPEPLLTAELARLSGASTRACVDITSLQPCPAHVATSQDRYVTQEWDIAGGIWLFNAVLDGHLNHHTVDYVSRTLPSRIMHSLELMIGSDASVRPERVSSLLRDSIIDLDKTIHSEFLDLFSLPNQIEQLTDLEIAEIFSNNNAGRHSYEVAMRCLGGTTVVLSLTDPGSKNLWVANLGDCQAVLVQRGIDRQWIGSQINTLHNATNAHEVQRFKNEHPNEMCALRDGRILGFLEPMRAIGDMWLKLPRHFSERIFPNICQRWISPIQFAQYAQDIYSPPYVSNIPDIFHLNLRSSAFALILCSDGLPSLDYYQDTDMDVVINRWSKLVGSYMDSSRGNQHNNIALCLLRDGLGGEDNERVSRNLTVEMEERWMDDVTILVQRRE</sequence>
<protein>
    <submittedName>
        <fullName evidence="2">Protein serine/threonine phosphatase 2C</fullName>
    </submittedName>
</protein>
<dbReference type="CDD" id="cd00143">
    <property type="entry name" value="PP2Cc"/>
    <property type="match status" value="1"/>
</dbReference>
<dbReference type="PROSITE" id="PS51746">
    <property type="entry name" value="PPM_2"/>
    <property type="match status" value="1"/>
</dbReference>
<evidence type="ECO:0000313" key="3">
    <source>
        <dbReference type="Proteomes" id="UP000308652"/>
    </source>
</evidence>
<dbReference type="EMBL" id="ML213590">
    <property type="protein sequence ID" value="TFK44601.1"/>
    <property type="molecule type" value="Genomic_DNA"/>
</dbReference>
<evidence type="ECO:0000259" key="1">
    <source>
        <dbReference type="PROSITE" id="PS51746"/>
    </source>
</evidence>
<dbReference type="PANTHER" id="PTHR13832">
    <property type="entry name" value="PROTEIN PHOSPHATASE 2C"/>
    <property type="match status" value="1"/>
</dbReference>
<dbReference type="AlphaFoldDB" id="A0A5C3MT97"/>
<dbReference type="SUPFAM" id="SSF81606">
    <property type="entry name" value="PP2C-like"/>
    <property type="match status" value="1"/>
</dbReference>
<proteinExistence type="predicted"/>
<keyword evidence="3" id="KW-1185">Reference proteome</keyword>
<dbReference type="SMART" id="SM00332">
    <property type="entry name" value="PP2Cc"/>
    <property type="match status" value="1"/>
</dbReference>
<dbReference type="InterPro" id="IPR015655">
    <property type="entry name" value="PP2C"/>
</dbReference>
<accession>A0A5C3MT97</accession>
<dbReference type="OrthoDB" id="420076at2759"/>
<dbReference type="GO" id="GO:0004722">
    <property type="term" value="F:protein serine/threonine phosphatase activity"/>
    <property type="evidence" value="ECO:0007669"/>
    <property type="project" value="InterPro"/>
</dbReference>